<dbReference type="EMBL" id="CM003105">
    <property type="protein sequence ID" value="KUI72132.1"/>
    <property type="molecule type" value="Genomic_DNA"/>
</dbReference>
<name>A0A194W798_CYTMA</name>
<evidence type="ECO:0000313" key="2">
    <source>
        <dbReference type="EMBL" id="KUI72132.1"/>
    </source>
</evidence>
<dbReference type="AlphaFoldDB" id="A0A194W798"/>
<proteinExistence type="predicted"/>
<protein>
    <submittedName>
        <fullName evidence="2">Uncharacterized protein</fullName>
    </submittedName>
</protein>
<sequence>MSQQAYKDITDLHILQLETRLEGTCNQWLDDPLANLCINDEVQFRLLLRAREQQVRFEGLQLRKYLEAFGSYANVFQSRHNCADLVRKTIVDVIELRHETSHYHKPGFGVASLHSVDDHIKDVQKLAIHLYDARRAALRDELGAAAERTLHNIEVLELLTALSFAGYPWEYHHESIFEKIRWRMDQGYSELNEFPEVVVRIAEGWDLESYHMKGESFGWIVDEKEGPSQEKKEVTARRHSISDLPASKSIESGL</sequence>
<dbReference type="OrthoDB" id="5236072at2759"/>
<keyword evidence="3" id="KW-1185">Reference proteome</keyword>
<gene>
    <name evidence="2" type="ORF">VM1G_07656</name>
</gene>
<evidence type="ECO:0000313" key="3">
    <source>
        <dbReference type="Proteomes" id="UP000078559"/>
    </source>
</evidence>
<reference evidence="2" key="1">
    <citation type="submission" date="2014-12" db="EMBL/GenBank/DDBJ databases">
        <title>Genome Sequence of Valsa Canker Pathogens Uncovers a Specific Adaption of Colonization on Woody Bark.</title>
        <authorList>
            <person name="Yin Z."/>
            <person name="Liu H."/>
            <person name="Gao X."/>
            <person name="Li Z."/>
            <person name="Song N."/>
            <person name="Ke X."/>
            <person name="Dai Q."/>
            <person name="Wu Y."/>
            <person name="Sun Y."/>
            <person name="Xu J.-R."/>
            <person name="Kang Z.K."/>
            <person name="Wang L."/>
            <person name="Huang L."/>
        </authorList>
    </citation>
    <scope>NUCLEOTIDE SEQUENCE [LARGE SCALE GENOMIC DNA]</scope>
    <source>
        <strain evidence="2">03-8</strain>
    </source>
</reference>
<dbReference type="Proteomes" id="UP000078559">
    <property type="component" value="Chromosome 8"/>
</dbReference>
<accession>A0A194W798</accession>
<feature type="region of interest" description="Disordered" evidence="1">
    <location>
        <begin position="223"/>
        <end position="254"/>
    </location>
</feature>
<feature type="compositionally biased region" description="Basic and acidic residues" evidence="1">
    <location>
        <begin position="223"/>
        <end position="236"/>
    </location>
</feature>
<evidence type="ECO:0000256" key="1">
    <source>
        <dbReference type="SAM" id="MobiDB-lite"/>
    </source>
</evidence>
<organism evidence="2 3">
    <name type="scientific">Cytospora mali</name>
    <name type="common">Apple Valsa canker fungus</name>
    <name type="synonym">Valsa mali</name>
    <dbReference type="NCBI Taxonomy" id="578113"/>
    <lineage>
        <taxon>Eukaryota</taxon>
        <taxon>Fungi</taxon>
        <taxon>Dikarya</taxon>
        <taxon>Ascomycota</taxon>
        <taxon>Pezizomycotina</taxon>
        <taxon>Sordariomycetes</taxon>
        <taxon>Sordariomycetidae</taxon>
        <taxon>Diaporthales</taxon>
        <taxon>Cytosporaceae</taxon>
        <taxon>Cytospora</taxon>
    </lineage>
</organism>